<evidence type="ECO:0000259" key="1">
    <source>
        <dbReference type="Pfam" id="PF13952"/>
    </source>
</evidence>
<accession>A0AAW2NV97</accession>
<evidence type="ECO:0000313" key="2">
    <source>
        <dbReference type="EMBL" id="KAL0346386.1"/>
    </source>
</evidence>
<dbReference type="InterPro" id="IPR025312">
    <property type="entry name" value="DUF4216"/>
</dbReference>
<dbReference type="EMBL" id="JACGWM010000010">
    <property type="protein sequence ID" value="KAL0346386.1"/>
    <property type="molecule type" value="Genomic_DNA"/>
</dbReference>
<gene>
    <name evidence="2" type="ORF">Scaly_1654600</name>
</gene>
<reference evidence="2" key="1">
    <citation type="submission" date="2020-06" db="EMBL/GenBank/DDBJ databases">
        <authorList>
            <person name="Li T."/>
            <person name="Hu X."/>
            <person name="Zhang T."/>
            <person name="Song X."/>
            <person name="Zhang H."/>
            <person name="Dai N."/>
            <person name="Sheng W."/>
            <person name="Hou X."/>
            <person name="Wei L."/>
        </authorList>
    </citation>
    <scope>NUCLEOTIDE SEQUENCE</scope>
    <source>
        <strain evidence="2">KEN8</strain>
        <tissue evidence="2">Leaf</tissue>
    </source>
</reference>
<reference evidence="2" key="2">
    <citation type="journal article" date="2024" name="Plant">
        <title>Genomic evolution and insights into agronomic trait innovations of Sesamum species.</title>
        <authorList>
            <person name="Miao H."/>
            <person name="Wang L."/>
            <person name="Qu L."/>
            <person name="Liu H."/>
            <person name="Sun Y."/>
            <person name="Le M."/>
            <person name="Wang Q."/>
            <person name="Wei S."/>
            <person name="Zheng Y."/>
            <person name="Lin W."/>
            <person name="Duan Y."/>
            <person name="Cao H."/>
            <person name="Xiong S."/>
            <person name="Wang X."/>
            <person name="Wei L."/>
            <person name="Li C."/>
            <person name="Ma Q."/>
            <person name="Ju M."/>
            <person name="Zhao R."/>
            <person name="Li G."/>
            <person name="Mu C."/>
            <person name="Tian Q."/>
            <person name="Mei H."/>
            <person name="Zhang T."/>
            <person name="Gao T."/>
            <person name="Zhang H."/>
        </authorList>
    </citation>
    <scope>NUCLEOTIDE SEQUENCE</scope>
    <source>
        <strain evidence="2">KEN8</strain>
    </source>
</reference>
<dbReference type="AlphaFoldDB" id="A0AAW2NV97"/>
<dbReference type="PANTHER" id="PTHR48258">
    <property type="entry name" value="DUF4218 DOMAIN-CONTAINING PROTEIN-RELATED"/>
    <property type="match status" value="1"/>
</dbReference>
<organism evidence="2">
    <name type="scientific">Sesamum calycinum</name>
    <dbReference type="NCBI Taxonomy" id="2727403"/>
    <lineage>
        <taxon>Eukaryota</taxon>
        <taxon>Viridiplantae</taxon>
        <taxon>Streptophyta</taxon>
        <taxon>Embryophyta</taxon>
        <taxon>Tracheophyta</taxon>
        <taxon>Spermatophyta</taxon>
        <taxon>Magnoliopsida</taxon>
        <taxon>eudicotyledons</taxon>
        <taxon>Gunneridae</taxon>
        <taxon>Pentapetalae</taxon>
        <taxon>asterids</taxon>
        <taxon>lamiids</taxon>
        <taxon>Lamiales</taxon>
        <taxon>Pedaliaceae</taxon>
        <taxon>Sesamum</taxon>
    </lineage>
</organism>
<proteinExistence type="predicted"/>
<comment type="caution">
    <text evidence="2">The sequence shown here is derived from an EMBL/GenBank/DDBJ whole genome shotgun (WGS) entry which is preliminary data.</text>
</comment>
<name>A0AAW2NV97_9LAMI</name>
<dbReference type="PANTHER" id="PTHR48258:SF4">
    <property type="entry name" value="DUF4216 DOMAIN-CONTAINING PROTEIN"/>
    <property type="match status" value="1"/>
</dbReference>
<protein>
    <recommendedName>
        <fullName evidence="1">DUF4216 domain-containing protein</fullName>
    </recommendedName>
</protein>
<dbReference type="Pfam" id="PF13952">
    <property type="entry name" value="DUF4216"/>
    <property type="match status" value="1"/>
</dbReference>
<feature type="domain" description="DUF4216" evidence="1">
    <location>
        <begin position="27"/>
        <end position="103"/>
    </location>
</feature>
<sequence length="114" mass="13464">MDCGVCVKSSSYTDTDIDFYGMLEEIIQLDYPVIEGLQVVLFKYKWVDPTSGMKVHPRYHLVDVNFKWMYQKDEPFILAQQAVQVYYTDYPSMRRDKAEWMVVCKTKARRVDAS</sequence>